<dbReference type="HOGENOM" id="CLU_855445_0_0_1"/>
<accession>S7REJ1</accession>
<evidence type="ECO:0000313" key="3">
    <source>
        <dbReference type="Proteomes" id="UP000030669"/>
    </source>
</evidence>
<keyword evidence="3" id="KW-1185">Reference proteome</keyword>
<feature type="region of interest" description="Disordered" evidence="1">
    <location>
        <begin position="1"/>
        <end position="68"/>
    </location>
</feature>
<evidence type="ECO:0000256" key="1">
    <source>
        <dbReference type="SAM" id="MobiDB-lite"/>
    </source>
</evidence>
<feature type="compositionally biased region" description="Polar residues" evidence="1">
    <location>
        <begin position="26"/>
        <end position="38"/>
    </location>
</feature>
<sequence>MATSSVQHDVSIRVTSHSRRLRRVSGQASIKSPPVSESRTPRQGRAIGYPRTKASTGSSQGYEPDDEASCVASVEKVRSWQERLNRPKGGKGCIGEQERANEHADLPQGLQQGTNPRPSSVRNSTAAVTRMEYPQIETTSRAEDVRPPSIFPTAANEAAFTGEIARTSQPQERAAADNQSTSSTHRSSEVGKPKSARNSIGDCRIILPPSPYEREVVVYPGGKMRVTTSPPPPPIRRAQAPQGPIYVLPSPRPRSHSFTDPNRAAHGAAPQSRTITFADDTRRHHTLRRSSVTIHSPQAPIVILPSNRRQARNAGPVPVFTWYSI</sequence>
<dbReference type="KEGG" id="gtr:GLOTRDRAFT_133637"/>
<reference evidence="2 3" key="1">
    <citation type="journal article" date="2012" name="Science">
        <title>The Paleozoic origin of enzymatic lignin decomposition reconstructed from 31 fungal genomes.</title>
        <authorList>
            <person name="Floudas D."/>
            <person name="Binder M."/>
            <person name="Riley R."/>
            <person name="Barry K."/>
            <person name="Blanchette R.A."/>
            <person name="Henrissat B."/>
            <person name="Martinez A.T."/>
            <person name="Otillar R."/>
            <person name="Spatafora J.W."/>
            <person name="Yadav J.S."/>
            <person name="Aerts A."/>
            <person name="Benoit I."/>
            <person name="Boyd A."/>
            <person name="Carlson A."/>
            <person name="Copeland A."/>
            <person name="Coutinho P.M."/>
            <person name="de Vries R.P."/>
            <person name="Ferreira P."/>
            <person name="Findley K."/>
            <person name="Foster B."/>
            <person name="Gaskell J."/>
            <person name="Glotzer D."/>
            <person name="Gorecki P."/>
            <person name="Heitman J."/>
            <person name="Hesse C."/>
            <person name="Hori C."/>
            <person name="Igarashi K."/>
            <person name="Jurgens J.A."/>
            <person name="Kallen N."/>
            <person name="Kersten P."/>
            <person name="Kohler A."/>
            <person name="Kuees U."/>
            <person name="Kumar T.K.A."/>
            <person name="Kuo A."/>
            <person name="LaButti K."/>
            <person name="Larrondo L.F."/>
            <person name="Lindquist E."/>
            <person name="Ling A."/>
            <person name="Lombard V."/>
            <person name="Lucas S."/>
            <person name="Lundell T."/>
            <person name="Martin R."/>
            <person name="McLaughlin D.J."/>
            <person name="Morgenstern I."/>
            <person name="Morin E."/>
            <person name="Murat C."/>
            <person name="Nagy L.G."/>
            <person name="Nolan M."/>
            <person name="Ohm R.A."/>
            <person name="Patyshakuliyeva A."/>
            <person name="Rokas A."/>
            <person name="Ruiz-Duenas F.J."/>
            <person name="Sabat G."/>
            <person name="Salamov A."/>
            <person name="Samejima M."/>
            <person name="Schmutz J."/>
            <person name="Slot J.C."/>
            <person name="St John F."/>
            <person name="Stenlid J."/>
            <person name="Sun H."/>
            <person name="Sun S."/>
            <person name="Syed K."/>
            <person name="Tsang A."/>
            <person name="Wiebenga A."/>
            <person name="Young D."/>
            <person name="Pisabarro A."/>
            <person name="Eastwood D.C."/>
            <person name="Martin F."/>
            <person name="Cullen D."/>
            <person name="Grigoriev I.V."/>
            <person name="Hibbett D.S."/>
        </authorList>
    </citation>
    <scope>NUCLEOTIDE SEQUENCE [LARGE SCALE GENOMIC DNA]</scope>
    <source>
        <strain evidence="2 3">ATCC 11539</strain>
    </source>
</reference>
<evidence type="ECO:0000313" key="2">
    <source>
        <dbReference type="EMBL" id="EPQ50899.1"/>
    </source>
</evidence>
<feature type="region of interest" description="Disordered" evidence="1">
    <location>
        <begin position="81"/>
        <end position="203"/>
    </location>
</feature>
<protein>
    <submittedName>
        <fullName evidence="2">Uncharacterized protein</fullName>
    </submittedName>
</protein>
<proteinExistence type="predicted"/>
<dbReference type="EMBL" id="KB469313">
    <property type="protein sequence ID" value="EPQ50899.1"/>
    <property type="molecule type" value="Genomic_DNA"/>
</dbReference>
<dbReference type="RefSeq" id="XP_007870773.1">
    <property type="nucleotide sequence ID" value="XM_007872582.1"/>
</dbReference>
<dbReference type="Proteomes" id="UP000030669">
    <property type="component" value="Unassembled WGS sequence"/>
</dbReference>
<dbReference type="GeneID" id="19302763"/>
<feature type="compositionally biased region" description="Polar residues" evidence="1">
    <location>
        <begin position="166"/>
        <end position="185"/>
    </location>
</feature>
<feature type="compositionally biased region" description="Polar residues" evidence="1">
    <location>
        <begin position="109"/>
        <end position="127"/>
    </location>
</feature>
<dbReference type="AlphaFoldDB" id="S7REJ1"/>
<gene>
    <name evidence="2" type="ORF">GLOTRDRAFT_133637</name>
</gene>
<name>S7REJ1_GLOTA</name>
<organism evidence="2 3">
    <name type="scientific">Gloeophyllum trabeum (strain ATCC 11539 / FP-39264 / Madison 617)</name>
    <name type="common">Brown rot fungus</name>
    <dbReference type="NCBI Taxonomy" id="670483"/>
    <lineage>
        <taxon>Eukaryota</taxon>
        <taxon>Fungi</taxon>
        <taxon>Dikarya</taxon>
        <taxon>Basidiomycota</taxon>
        <taxon>Agaricomycotina</taxon>
        <taxon>Agaricomycetes</taxon>
        <taxon>Gloeophyllales</taxon>
        <taxon>Gloeophyllaceae</taxon>
        <taxon>Gloeophyllum</taxon>
    </lineage>
</organism>
<feature type="compositionally biased region" description="Basic and acidic residues" evidence="1">
    <location>
        <begin position="96"/>
        <end position="105"/>
    </location>
</feature>